<dbReference type="PROSITE" id="PS50077">
    <property type="entry name" value="HEAT_REPEAT"/>
    <property type="match status" value="1"/>
</dbReference>
<dbReference type="Pfam" id="PF12755">
    <property type="entry name" value="Vac14_Fab1_bd"/>
    <property type="match status" value="1"/>
</dbReference>
<feature type="repeat" description="HEAT" evidence="5">
    <location>
        <begin position="96"/>
        <end position="134"/>
    </location>
</feature>
<dbReference type="GO" id="GO:0010008">
    <property type="term" value="C:endosome membrane"/>
    <property type="evidence" value="ECO:0007669"/>
    <property type="project" value="TreeGrafter"/>
</dbReference>
<comment type="similarity">
    <text evidence="2">Belongs to the VAC14 family.</text>
</comment>
<dbReference type="InterPro" id="IPR016024">
    <property type="entry name" value="ARM-type_fold"/>
</dbReference>
<dbReference type="SUPFAM" id="SSF48371">
    <property type="entry name" value="ARM repeat"/>
    <property type="match status" value="1"/>
</dbReference>
<feature type="domain" description="Vacuolar protein 14 C-terminal Fig4-binding" evidence="6">
    <location>
        <begin position="473"/>
        <end position="662"/>
    </location>
</feature>
<dbReference type="GO" id="GO:0006661">
    <property type="term" value="P:phosphatidylinositol biosynthetic process"/>
    <property type="evidence" value="ECO:0007669"/>
    <property type="project" value="InterPro"/>
</dbReference>
<dbReference type="Pfam" id="PF11916">
    <property type="entry name" value="Vac14_Fig4_bd"/>
    <property type="match status" value="1"/>
</dbReference>
<protein>
    <recommendedName>
        <fullName evidence="6">Vacuolar protein 14 C-terminal Fig4-binding domain-containing protein</fullName>
    </recommendedName>
</protein>
<dbReference type="Gene3D" id="1.25.10.10">
    <property type="entry name" value="Leucine-rich Repeat Variant"/>
    <property type="match status" value="2"/>
</dbReference>
<dbReference type="InterPro" id="IPR026825">
    <property type="entry name" value="Vac14"/>
</dbReference>
<name>A0A7S1FDL1_NOCSC</name>
<evidence type="ECO:0000259" key="6">
    <source>
        <dbReference type="Pfam" id="PF11916"/>
    </source>
</evidence>
<dbReference type="InterPro" id="IPR021841">
    <property type="entry name" value="VAC14_Fig4p-bd"/>
</dbReference>
<dbReference type="AlphaFoldDB" id="A0A7S1FDL1"/>
<accession>A0A7S1FDL1</accession>
<dbReference type="InterPro" id="IPR021133">
    <property type="entry name" value="HEAT_type_2"/>
</dbReference>
<evidence type="ECO:0000256" key="4">
    <source>
        <dbReference type="ARBA" id="ARBA00023136"/>
    </source>
</evidence>
<evidence type="ECO:0000313" key="7">
    <source>
        <dbReference type="EMBL" id="CAD8859338.1"/>
    </source>
</evidence>
<evidence type="ECO:0000256" key="5">
    <source>
        <dbReference type="PROSITE-ProRule" id="PRU00103"/>
    </source>
</evidence>
<dbReference type="InterPro" id="IPR011989">
    <property type="entry name" value="ARM-like"/>
</dbReference>
<keyword evidence="4" id="KW-0472">Membrane</keyword>
<organism evidence="7">
    <name type="scientific">Noctiluca scintillans</name>
    <name type="common">Sea sparkle</name>
    <name type="synonym">Red tide dinoflagellate</name>
    <dbReference type="NCBI Taxonomy" id="2966"/>
    <lineage>
        <taxon>Eukaryota</taxon>
        <taxon>Sar</taxon>
        <taxon>Alveolata</taxon>
        <taxon>Dinophyceae</taxon>
        <taxon>Noctilucales</taxon>
        <taxon>Noctilucaceae</taxon>
        <taxon>Noctiluca</taxon>
    </lineage>
</organism>
<dbReference type="EMBL" id="HBFQ01047345">
    <property type="protein sequence ID" value="CAD8859338.1"/>
    <property type="molecule type" value="Transcribed_RNA"/>
</dbReference>
<sequence>MTETHHPLPDHITKLLGDKLYDRRKLGASFLEEMVKEALSDSPGHGGPAQIQKVLECVKRDYLKSPQPNHRKGGLIGLASVAIGLGKELPHFLQELVEPTLALFHDEDPRVRYYACESLYNISKVAGDAVLLHFNPIFDGLSRLYADVDADVKNGVHVLDRLMKDIVTQNPAQFQVAEFIPLLAQRMTAMNPFIRQLVLAWIRLLLDLPQVEMVAYVPEYLEGIFNFLGDQARDIKHNADACLQKLQECITSSKDADGQFTSHEKALKVISKTTRIVCKCCRADDKDSRLTALYWLQKYVVFQTSAMQQGGEKPTEDWVAQLPDLVSGTVHCIDDPEEDINRMAVDTNSGLLDMVHALDSEIAVEQLVDQLVLSMQSKDSMVVRIACLQWVCMLLGRNPSQMLAKPMLPKILTPIFETLLHPENEVVIAAVAVLARIMEGRNKEEDEVGGEDDANLFIVTTRQILQLVLSEHSMVETRGQLMIRQLCGHLDARRLYVTIARAIEEEVTDTNVAQKLVQTFNWILLTAKETTSVREELLTTTPLSEMPCEDTPGTDGAPLFLELIEPWFHSPVSALALCLWSQQYELATELTNRFAGLDPTLDFLKQLDQLVHLLESPVFSRLRLHLLEPRRHPDLLKCLLGLAMLLPQAAAFNILRERIHVVHSGLLLEAAANDRSGAGNNLLSLSHSDIGGNRRMAALLERFDAIAAQ</sequence>
<evidence type="ECO:0000256" key="3">
    <source>
        <dbReference type="ARBA" id="ARBA00022737"/>
    </source>
</evidence>
<keyword evidence="3" id="KW-0677">Repeat</keyword>
<dbReference type="PANTHER" id="PTHR16023">
    <property type="entry name" value="TAX1 BINDING PROTEIN-RELATED"/>
    <property type="match status" value="1"/>
</dbReference>
<reference evidence="7" key="1">
    <citation type="submission" date="2021-01" db="EMBL/GenBank/DDBJ databases">
        <authorList>
            <person name="Corre E."/>
            <person name="Pelletier E."/>
            <person name="Niang G."/>
            <person name="Scheremetjew M."/>
            <person name="Finn R."/>
            <person name="Kale V."/>
            <person name="Holt S."/>
            <person name="Cochrane G."/>
            <person name="Meng A."/>
            <person name="Brown T."/>
            <person name="Cohen L."/>
        </authorList>
    </citation>
    <scope>NUCLEOTIDE SEQUENCE</scope>
</reference>
<dbReference type="GO" id="GO:0070772">
    <property type="term" value="C:PAS complex"/>
    <property type="evidence" value="ECO:0007669"/>
    <property type="project" value="InterPro"/>
</dbReference>
<evidence type="ECO:0000256" key="1">
    <source>
        <dbReference type="ARBA" id="ARBA00004308"/>
    </source>
</evidence>
<evidence type="ECO:0000256" key="2">
    <source>
        <dbReference type="ARBA" id="ARBA00010225"/>
    </source>
</evidence>
<comment type="subcellular location">
    <subcellularLocation>
        <location evidence="1">Endomembrane system</location>
    </subcellularLocation>
</comment>
<dbReference type="PANTHER" id="PTHR16023:SF0">
    <property type="entry name" value="PROTEIN VAC14 HOMOLOG"/>
    <property type="match status" value="1"/>
</dbReference>
<gene>
    <name evidence="7" type="ORF">NSCI0253_LOCUS33692</name>
</gene>
<proteinExistence type="inferred from homology"/>